<protein>
    <submittedName>
        <fullName evidence="2">Uncharacterized protein</fullName>
    </submittedName>
</protein>
<name>M3E5W4_9ACTN</name>
<reference evidence="3" key="1">
    <citation type="journal article" date="2013" name="Genome Announc.">
        <title>Draft Genome Sequence of Streptomyces bottropensis ATCC 25435, a Bottromycin-Producing Actinomycete.</title>
        <authorList>
            <person name="Zhang H."/>
            <person name="Zhou W."/>
            <person name="Zhuang Y."/>
            <person name="Liang X."/>
            <person name="Liu T."/>
        </authorList>
    </citation>
    <scope>NUCLEOTIDE SEQUENCE [LARGE SCALE GENOMIC DNA]</scope>
    <source>
        <strain evidence="3">ATCC 25435</strain>
    </source>
</reference>
<accession>M3E5W4</accession>
<proteinExistence type="predicted"/>
<dbReference type="Proteomes" id="UP000030760">
    <property type="component" value="Unassembled WGS sequence"/>
</dbReference>
<gene>
    <name evidence="2" type="ORF">SBD_7150</name>
</gene>
<dbReference type="EMBL" id="KB405096">
    <property type="protein sequence ID" value="EMF51446.1"/>
    <property type="molecule type" value="Genomic_DNA"/>
</dbReference>
<feature type="region of interest" description="Disordered" evidence="1">
    <location>
        <begin position="1"/>
        <end position="34"/>
    </location>
</feature>
<evidence type="ECO:0000313" key="2">
    <source>
        <dbReference type="EMBL" id="EMF51446.1"/>
    </source>
</evidence>
<evidence type="ECO:0000313" key="3">
    <source>
        <dbReference type="Proteomes" id="UP000030760"/>
    </source>
</evidence>
<sequence>MGWLRTYIGGGARHGGNLLSHKRRERSRPSGVNSCRATEIRGGLCRACHATVSGGSPNPHDRDGGADLGVGGAGTVVRGSPDG</sequence>
<dbReference type="AlphaFoldDB" id="M3E5W4"/>
<organism evidence="2 3">
    <name type="scientific">Streptomyces bottropensis ATCC 25435</name>
    <dbReference type="NCBI Taxonomy" id="1054862"/>
    <lineage>
        <taxon>Bacteria</taxon>
        <taxon>Bacillati</taxon>
        <taxon>Actinomycetota</taxon>
        <taxon>Actinomycetes</taxon>
        <taxon>Kitasatosporales</taxon>
        <taxon>Streptomycetaceae</taxon>
        <taxon>Streptomyces</taxon>
    </lineage>
</organism>
<feature type="region of interest" description="Disordered" evidence="1">
    <location>
        <begin position="53"/>
        <end position="83"/>
    </location>
</feature>
<evidence type="ECO:0000256" key="1">
    <source>
        <dbReference type="SAM" id="MobiDB-lite"/>
    </source>
</evidence>